<evidence type="ECO:0000313" key="3">
    <source>
        <dbReference type="Proteomes" id="UP001166021"/>
    </source>
</evidence>
<protein>
    <recommendedName>
        <fullName evidence="4">WD40-like Beta Propeller Repeat</fullName>
    </recommendedName>
</protein>
<sequence length="518" mass="59628">MNFRKYTSLFILFIASCTVVAQEIPLDFSIGEKYNDRYKYSNLLTISNDGKGGTFLVRSYYTGVILKPKGYLIEHYDANMQLINEYNYKLKNANLVDGYVANGQIYLIFLDYDYNTLAYEYSVHRSPLSEMNFTKETLLTVQSQEVSNPLDKNYYNRNFSSGFTTSVLFNDKKNAFVISTHFKKGKTNKHFIYLFNASLQKVVEHDFSAEVEEKNYAFENVAFSKDLQEAYIIGKAYFKKKRFLAKDRRFQYELIKVSHSGAQTQTFDGPGKFSEALIPVMKGDELLCVGFYANRKDNRYNGLAYFNINPNTLEVNTTKYSPFSEQFMVDKFGREEDKEIKDLVFKNVNVSNDGTIYFNAEEYFITTSVQANSSGGRLKVTRYHHNDIVSAKLSADGDMLWARNINKAEVTQGDGAYASYSSYTKDGNTYFFISTAAENPQLLPGDRLLFKQGLSRNRNVFVIKLDTEGHISYKKLIDDKEARLPLMVSKPLFNTQDNQIIFYAKRGNKKQLVRVLIK</sequence>
<reference evidence="2" key="1">
    <citation type="submission" date="2020-05" db="EMBL/GenBank/DDBJ databases">
        <title>The draft genome sequence of Maribacter sp. ANRC-HE7.</title>
        <authorList>
            <person name="Mu L."/>
        </authorList>
    </citation>
    <scope>NUCLEOTIDE SEQUENCE</scope>
    <source>
        <strain evidence="2">ANRC-HE7</strain>
    </source>
</reference>
<evidence type="ECO:0000256" key="1">
    <source>
        <dbReference type="SAM" id="SignalP"/>
    </source>
</evidence>
<feature type="chain" id="PRO_5047170108" description="WD40-like Beta Propeller Repeat" evidence="1">
    <location>
        <begin position="22"/>
        <end position="518"/>
    </location>
</feature>
<dbReference type="Proteomes" id="UP001166021">
    <property type="component" value="Unassembled WGS sequence"/>
</dbReference>
<feature type="signal peptide" evidence="1">
    <location>
        <begin position="1"/>
        <end position="21"/>
    </location>
</feature>
<evidence type="ECO:0008006" key="4">
    <source>
        <dbReference type="Google" id="ProtNLM"/>
    </source>
</evidence>
<gene>
    <name evidence="2" type="ORF">HPE56_16335</name>
</gene>
<dbReference type="PROSITE" id="PS51257">
    <property type="entry name" value="PROKAR_LIPOPROTEIN"/>
    <property type="match status" value="1"/>
</dbReference>
<dbReference type="RefSeq" id="WP_188244811.1">
    <property type="nucleotide sequence ID" value="NZ_JABTCF010000011.1"/>
</dbReference>
<keyword evidence="3" id="KW-1185">Reference proteome</keyword>
<accession>A0ABR7V3L3</accession>
<proteinExistence type="predicted"/>
<dbReference type="EMBL" id="JABTCF010000011">
    <property type="protein sequence ID" value="MBD0779368.1"/>
    <property type="molecule type" value="Genomic_DNA"/>
</dbReference>
<organism evidence="2 3">
    <name type="scientific">Maribacter aquimaris</name>
    <dbReference type="NCBI Taxonomy" id="2737171"/>
    <lineage>
        <taxon>Bacteria</taxon>
        <taxon>Pseudomonadati</taxon>
        <taxon>Bacteroidota</taxon>
        <taxon>Flavobacteriia</taxon>
        <taxon>Flavobacteriales</taxon>
        <taxon>Flavobacteriaceae</taxon>
        <taxon>Maribacter</taxon>
    </lineage>
</organism>
<keyword evidence="1" id="KW-0732">Signal</keyword>
<name>A0ABR7V3L3_9FLAO</name>
<evidence type="ECO:0000313" key="2">
    <source>
        <dbReference type="EMBL" id="MBD0779368.1"/>
    </source>
</evidence>
<comment type="caution">
    <text evidence="2">The sequence shown here is derived from an EMBL/GenBank/DDBJ whole genome shotgun (WGS) entry which is preliminary data.</text>
</comment>